<name>A0A2J6TJT9_9HELO</name>
<dbReference type="RefSeq" id="XP_024740188.1">
    <property type="nucleotide sequence ID" value="XM_024886568.1"/>
</dbReference>
<dbReference type="InterPro" id="IPR024983">
    <property type="entry name" value="CHAT_dom"/>
</dbReference>
<dbReference type="STRING" id="1095630.A0A2J6TJT9"/>
<dbReference type="SUPFAM" id="SSF81901">
    <property type="entry name" value="HCP-like"/>
    <property type="match status" value="1"/>
</dbReference>
<dbReference type="PANTHER" id="PTHR19959:SF119">
    <property type="entry name" value="FUNGAL LIPASE-LIKE DOMAIN-CONTAINING PROTEIN"/>
    <property type="match status" value="1"/>
</dbReference>
<dbReference type="AlphaFoldDB" id="A0A2J6TJT9"/>
<proteinExistence type="predicted"/>
<feature type="domain" description="CHAT" evidence="1">
    <location>
        <begin position="735"/>
        <end position="994"/>
    </location>
</feature>
<dbReference type="InParanoid" id="A0A2J6TJT9"/>
<dbReference type="GeneID" id="36594645"/>
<dbReference type="Pfam" id="PF13374">
    <property type="entry name" value="TPR_10"/>
    <property type="match status" value="1"/>
</dbReference>
<dbReference type="InterPro" id="IPR011990">
    <property type="entry name" value="TPR-like_helical_dom_sf"/>
</dbReference>
<dbReference type="Proteomes" id="UP000235371">
    <property type="component" value="Unassembled WGS sequence"/>
</dbReference>
<reference evidence="2 3" key="1">
    <citation type="submission" date="2016-04" db="EMBL/GenBank/DDBJ databases">
        <title>A degradative enzymes factory behind the ericoid mycorrhizal symbiosis.</title>
        <authorList>
            <consortium name="DOE Joint Genome Institute"/>
            <person name="Martino E."/>
            <person name="Morin E."/>
            <person name="Grelet G."/>
            <person name="Kuo A."/>
            <person name="Kohler A."/>
            <person name="Daghino S."/>
            <person name="Barry K."/>
            <person name="Choi C."/>
            <person name="Cichocki N."/>
            <person name="Clum A."/>
            <person name="Copeland A."/>
            <person name="Hainaut M."/>
            <person name="Haridas S."/>
            <person name="Labutti K."/>
            <person name="Lindquist E."/>
            <person name="Lipzen A."/>
            <person name="Khouja H.-R."/>
            <person name="Murat C."/>
            <person name="Ohm R."/>
            <person name="Olson A."/>
            <person name="Spatafora J."/>
            <person name="Veneault-Fourrey C."/>
            <person name="Henrissat B."/>
            <person name="Grigoriev I."/>
            <person name="Martin F."/>
            <person name="Perotto S."/>
        </authorList>
    </citation>
    <scope>NUCLEOTIDE SEQUENCE [LARGE SCALE GENOMIC DNA]</scope>
    <source>
        <strain evidence="2 3">E</strain>
    </source>
</reference>
<organism evidence="2 3">
    <name type="scientific">Hyaloscypha bicolor E</name>
    <dbReference type="NCBI Taxonomy" id="1095630"/>
    <lineage>
        <taxon>Eukaryota</taxon>
        <taxon>Fungi</taxon>
        <taxon>Dikarya</taxon>
        <taxon>Ascomycota</taxon>
        <taxon>Pezizomycotina</taxon>
        <taxon>Leotiomycetes</taxon>
        <taxon>Helotiales</taxon>
        <taxon>Hyaloscyphaceae</taxon>
        <taxon>Hyaloscypha</taxon>
        <taxon>Hyaloscypha bicolor</taxon>
    </lineage>
</organism>
<keyword evidence="3" id="KW-1185">Reference proteome</keyword>
<evidence type="ECO:0000259" key="1">
    <source>
        <dbReference type="Pfam" id="PF12770"/>
    </source>
</evidence>
<dbReference type="Pfam" id="PF12770">
    <property type="entry name" value="CHAT"/>
    <property type="match status" value="1"/>
</dbReference>
<dbReference type="EMBL" id="KZ613782">
    <property type="protein sequence ID" value="PMD63284.1"/>
    <property type="molecule type" value="Genomic_DNA"/>
</dbReference>
<accession>A0A2J6TJT9</accession>
<dbReference type="PANTHER" id="PTHR19959">
    <property type="entry name" value="KINESIN LIGHT CHAIN"/>
    <property type="match status" value="1"/>
</dbReference>
<evidence type="ECO:0000313" key="3">
    <source>
        <dbReference type="Proteomes" id="UP000235371"/>
    </source>
</evidence>
<gene>
    <name evidence="2" type="ORF">K444DRAFT_661309</name>
</gene>
<protein>
    <recommendedName>
        <fullName evidence="1">CHAT domain-containing protein</fullName>
    </recommendedName>
</protein>
<dbReference type="Gene3D" id="1.25.40.10">
    <property type="entry name" value="Tetratricopeptide repeat domain"/>
    <property type="match status" value="3"/>
</dbReference>
<dbReference type="SUPFAM" id="SSF48452">
    <property type="entry name" value="TPR-like"/>
    <property type="match status" value="2"/>
</dbReference>
<sequence>MADLDTAAVQVARQLVETTPDDHPNRAARIRSLALQLGERFGKTAVRADIDEAVYLSRESIDRIVDKHDRAKHLDTLGTHLSQRYLQTGDASDLEEAIQVSEQAIEACERSMLPQMVQIELDTRLTLEIVWVTYIRAGALGDLEEAIQVMRQAATHGANDNTEKAMYLTSLGNKLADRFERTGHIEDLDEAIQVSRQAVKITPSGPARATYLSNLANQLDDRYLRKGTVDDLKEAITIANQAVSCATAGPSRAIYSRVGDMGDLDEAIRFAWQAVDLTPNNHPDRVKYLDNLGSRLGDRYIRTEAISELEESIQIARRVVKSTPKDHPDLPRYLGTLSARLDDKHIRTGATLDLEEAIQLSKQIIGATSDDHPNRTMYLSNLGNQLNNKYSRTKSMSDLDEAIRVTRQAVDSIPKDRIERAAVLRNLSVQLGDRFESTSSLNDIEEAIQVAREAVYATPLAHPDRASCMVSLGYRLEDRDNTEDRNDVDEAIVLYQGALQLSSSTLITRIEAGQALLHCSSDWEQCYEAAKLAVSLIRGLTLRSLENSDRRHLLRQVVGLASDAAAVALRADKGPLAALDLLEQGRGVLWASVEEIRADILPLQERNPELARAFIRLREELETPPSVDTNALDGPDKASWLAKANRRYDAGKEFDKLVDEIRKLAGFEGFLGLAKETDIKAAASHGPIAVINISEYGCDAILIEQDQLKVVELSSLSEEQVAERANNGDLGHLGVLEWLWETITEPILEALGFDKPPDDAADWPHIWWIPTGSLTRFPLHAAGYHRRQSSEAVLDRAMSSYSTSIKAIIDARRRNNTPTAARALFVAMENTPESTPLRFANEEVATVKTICRSIPLDAVEPGRRREDVTSYLRDCRVFHFAGHGYTDTEDPAKSHFRLEDWKDNPLTVADLLEMNLREHSPFLAYLSACGTGQVKDERYIDESVHLINACQLAGFRHVIGTLWEVSDTICIDMARITYEVIRDGGMTDESVCRGLHMASRALRDTWRSGSFLGNKDASGANIGTQTHRRPKRLPRDASLLIQRDKVAPLHWVPFYNNLSL</sequence>
<evidence type="ECO:0000313" key="2">
    <source>
        <dbReference type="EMBL" id="PMD63284.1"/>
    </source>
</evidence>
<dbReference type="OrthoDB" id="5405072at2759"/>